<dbReference type="PIRSF" id="PIRSF038471">
    <property type="entry name" value="MreC"/>
    <property type="match status" value="1"/>
</dbReference>
<feature type="domain" description="Rod shape-determining protein MreC beta-barrel core" evidence="8">
    <location>
        <begin position="132"/>
        <end position="278"/>
    </location>
</feature>
<evidence type="ECO:0000313" key="10">
    <source>
        <dbReference type="Proteomes" id="UP000294593"/>
    </source>
</evidence>
<feature type="compositionally biased region" description="Low complexity" evidence="6">
    <location>
        <begin position="315"/>
        <end position="334"/>
    </location>
</feature>
<gene>
    <name evidence="9" type="ORF">EV672_108119</name>
</gene>
<keyword evidence="7" id="KW-0812">Transmembrane</keyword>
<evidence type="ECO:0000256" key="3">
    <source>
        <dbReference type="ARBA" id="ARBA00022960"/>
    </source>
</evidence>
<comment type="caution">
    <text evidence="9">The sequence shown here is derived from an EMBL/GenBank/DDBJ whole genome shotgun (WGS) entry which is preliminary data.</text>
</comment>
<comment type="function">
    <text evidence="5">Involved in formation and maintenance of cell shape.</text>
</comment>
<feature type="region of interest" description="Disordered" evidence="6">
    <location>
        <begin position="281"/>
        <end position="334"/>
    </location>
</feature>
<keyword evidence="3 5" id="KW-0133">Cell shape</keyword>
<dbReference type="GO" id="GO:0008360">
    <property type="term" value="P:regulation of cell shape"/>
    <property type="evidence" value="ECO:0007669"/>
    <property type="project" value="UniProtKB-KW"/>
</dbReference>
<dbReference type="InterPro" id="IPR055342">
    <property type="entry name" value="MreC_beta-barrel_core"/>
</dbReference>
<dbReference type="Proteomes" id="UP000294593">
    <property type="component" value="Unassembled WGS sequence"/>
</dbReference>
<name>A0A4R6R6C2_9BURK</name>
<dbReference type="GO" id="GO:0005886">
    <property type="term" value="C:plasma membrane"/>
    <property type="evidence" value="ECO:0007669"/>
    <property type="project" value="TreeGrafter"/>
</dbReference>
<dbReference type="Gene3D" id="2.40.10.340">
    <property type="entry name" value="Rod shape-determining protein MreC, domain 1"/>
    <property type="match status" value="1"/>
</dbReference>
<dbReference type="InterPro" id="IPR042177">
    <property type="entry name" value="Cell/Rod_1"/>
</dbReference>
<evidence type="ECO:0000256" key="4">
    <source>
        <dbReference type="ARBA" id="ARBA00032089"/>
    </source>
</evidence>
<dbReference type="RefSeq" id="WP_133610294.1">
    <property type="nucleotide sequence ID" value="NZ_SNXW01000008.1"/>
</dbReference>
<evidence type="ECO:0000256" key="2">
    <source>
        <dbReference type="ARBA" id="ARBA00013855"/>
    </source>
</evidence>
<keyword evidence="10" id="KW-1185">Reference proteome</keyword>
<evidence type="ECO:0000256" key="7">
    <source>
        <dbReference type="SAM" id="Phobius"/>
    </source>
</evidence>
<dbReference type="Gene3D" id="2.40.10.350">
    <property type="entry name" value="Rod shape-determining protein MreC, domain 2"/>
    <property type="match status" value="1"/>
</dbReference>
<dbReference type="PANTHER" id="PTHR34138">
    <property type="entry name" value="CELL SHAPE-DETERMINING PROTEIN MREC"/>
    <property type="match status" value="1"/>
</dbReference>
<organism evidence="9 10">
    <name type="scientific">Aquabacterium commune</name>
    <dbReference type="NCBI Taxonomy" id="70586"/>
    <lineage>
        <taxon>Bacteria</taxon>
        <taxon>Pseudomonadati</taxon>
        <taxon>Pseudomonadota</taxon>
        <taxon>Betaproteobacteria</taxon>
        <taxon>Burkholderiales</taxon>
        <taxon>Aquabacterium</taxon>
    </lineage>
</organism>
<dbReference type="EMBL" id="SNXW01000008">
    <property type="protein sequence ID" value="TDP81334.1"/>
    <property type="molecule type" value="Genomic_DNA"/>
</dbReference>
<dbReference type="Pfam" id="PF04085">
    <property type="entry name" value="MreC"/>
    <property type="match status" value="1"/>
</dbReference>
<dbReference type="NCBIfam" id="TIGR00219">
    <property type="entry name" value="mreC"/>
    <property type="match status" value="1"/>
</dbReference>
<feature type="compositionally biased region" description="Basic residues" evidence="6">
    <location>
        <begin position="305"/>
        <end position="314"/>
    </location>
</feature>
<feature type="transmembrane region" description="Helical" evidence="7">
    <location>
        <begin position="20"/>
        <end position="39"/>
    </location>
</feature>
<dbReference type="InterPro" id="IPR007221">
    <property type="entry name" value="MreC"/>
</dbReference>
<keyword evidence="7" id="KW-1133">Transmembrane helix</keyword>
<evidence type="ECO:0000259" key="8">
    <source>
        <dbReference type="Pfam" id="PF04085"/>
    </source>
</evidence>
<protein>
    <recommendedName>
        <fullName evidence="2 5">Cell shape-determining protein MreC</fullName>
    </recommendedName>
    <alternativeName>
        <fullName evidence="4 5">Cell shape protein MreC</fullName>
    </alternativeName>
</protein>
<dbReference type="PANTHER" id="PTHR34138:SF1">
    <property type="entry name" value="CELL SHAPE-DETERMINING PROTEIN MREC"/>
    <property type="match status" value="1"/>
</dbReference>
<evidence type="ECO:0000313" key="9">
    <source>
        <dbReference type="EMBL" id="TDP81334.1"/>
    </source>
</evidence>
<dbReference type="OrthoDB" id="9808025at2"/>
<dbReference type="InterPro" id="IPR042175">
    <property type="entry name" value="Cell/Rod_MreC_2"/>
</dbReference>
<proteinExistence type="inferred from homology"/>
<dbReference type="AlphaFoldDB" id="A0A4R6R6C2"/>
<evidence type="ECO:0000256" key="6">
    <source>
        <dbReference type="SAM" id="MobiDB-lite"/>
    </source>
</evidence>
<comment type="similarity">
    <text evidence="1 5">Belongs to the MreC family.</text>
</comment>
<reference evidence="9 10" key="1">
    <citation type="submission" date="2019-03" db="EMBL/GenBank/DDBJ databases">
        <title>Genomic Encyclopedia of Type Strains, Phase IV (KMG-IV): sequencing the most valuable type-strain genomes for metagenomic binning, comparative biology and taxonomic classification.</title>
        <authorList>
            <person name="Goeker M."/>
        </authorList>
    </citation>
    <scope>NUCLEOTIDE SEQUENCE [LARGE SCALE GENOMIC DNA]</scope>
    <source>
        <strain evidence="9 10">DSM 11901</strain>
    </source>
</reference>
<sequence length="334" mass="35538">MPLATLDRTPPPFFKQGPSAFTRLMFFAALAIFLMVADARWNMTQPARAAVATVLNPVQQALLAPSRAWDQLLHYFAGMDEARAVQARAQHLVTTQAERVMRMEELARENARLRALLTLRPRIEVATSSAEILYDTQDPFTRKVVIDHGGNQGVVLGSPVVDETGVLGQVTRVYPLTSEVTLVTDKDAAVPVVNVRTQQRGVAYGTAQARGMELRFMAGNADVQVGDTLQTSGLDGVYPAGLPVAKVSSVDRRADSAFARIVLTPLSSPDSTRHVLLLQPASSQMPERPADAASGAASVAEDKGRHGKGVHHGGSKSPATASGVTSAATSGARP</sequence>
<evidence type="ECO:0000256" key="1">
    <source>
        <dbReference type="ARBA" id="ARBA00009369"/>
    </source>
</evidence>
<accession>A0A4R6R6C2</accession>
<keyword evidence="7" id="KW-0472">Membrane</keyword>
<evidence type="ECO:0000256" key="5">
    <source>
        <dbReference type="PIRNR" id="PIRNR038471"/>
    </source>
</evidence>